<dbReference type="EMBL" id="OA883862">
    <property type="protein sequence ID" value="CAD7279861.1"/>
    <property type="molecule type" value="Genomic_DNA"/>
</dbReference>
<sequence length="427" mass="48353">MIVKGDSLPPPKELTGPVIFDDWKDVEAFADRHFELYAQTHLGRYSFRMADKRREWAKNMKNELRISELQELDFHQLLEKDTGDIIIPLSILGPLHPAGTPPVEPFFPIDKRKNGKDVTWTDVYSIPWVVYPDGRSDLLLDRPLGGPRIKDRERERELQRYQMVAGKMAAGGGPKVGDEAKKMIDNFAIPEPKFVPKSPQQIARQSAAMRRTARSMDCVRSIMEPEHVPPRDKLASSPSYVMEGFDFKDTINVINFDQDSRAANAGRFRSSGRSRRRSPAGPFPDTIEPHCPVHEVYADGEPCDPLSVPPEQPDKENFLVALWKMIFPSCAEDSVKEPEPCIDGDILDAELEEEEETSSGKLKAKEEEQPFPFGSYPDLTPHKHILKYTWKNEVQPTGPGLAGGDAGATAYLNERRRRMQQRIYGND</sequence>
<accession>A0A7R9BSR5</accession>
<gene>
    <name evidence="2" type="ORF">NMOB1V02_LOCUS7525</name>
</gene>
<organism evidence="2">
    <name type="scientific">Notodromas monacha</name>
    <dbReference type="NCBI Taxonomy" id="399045"/>
    <lineage>
        <taxon>Eukaryota</taxon>
        <taxon>Metazoa</taxon>
        <taxon>Ecdysozoa</taxon>
        <taxon>Arthropoda</taxon>
        <taxon>Crustacea</taxon>
        <taxon>Oligostraca</taxon>
        <taxon>Ostracoda</taxon>
        <taxon>Podocopa</taxon>
        <taxon>Podocopida</taxon>
        <taxon>Cypridocopina</taxon>
        <taxon>Cypridoidea</taxon>
        <taxon>Cyprididae</taxon>
        <taxon>Notodromas</taxon>
    </lineage>
</organism>
<name>A0A7R9BSR5_9CRUS</name>
<evidence type="ECO:0000256" key="1">
    <source>
        <dbReference type="SAM" id="MobiDB-lite"/>
    </source>
</evidence>
<evidence type="ECO:0000313" key="3">
    <source>
        <dbReference type="Proteomes" id="UP000678499"/>
    </source>
</evidence>
<feature type="region of interest" description="Disordered" evidence="1">
    <location>
        <begin position="265"/>
        <end position="289"/>
    </location>
</feature>
<feature type="region of interest" description="Disordered" evidence="1">
    <location>
        <begin position="352"/>
        <end position="376"/>
    </location>
</feature>
<dbReference type="Proteomes" id="UP000678499">
    <property type="component" value="Unassembled WGS sequence"/>
</dbReference>
<evidence type="ECO:0000313" key="2">
    <source>
        <dbReference type="EMBL" id="CAD7279861.1"/>
    </source>
</evidence>
<dbReference type="AlphaFoldDB" id="A0A7R9BSR5"/>
<protein>
    <submittedName>
        <fullName evidence="2">Uncharacterized protein</fullName>
    </submittedName>
</protein>
<reference evidence="2" key="1">
    <citation type="submission" date="2020-11" db="EMBL/GenBank/DDBJ databases">
        <authorList>
            <person name="Tran Van P."/>
        </authorList>
    </citation>
    <scope>NUCLEOTIDE SEQUENCE</scope>
</reference>
<dbReference type="EMBL" id="CAJPEX010001825">
    <property type="protein sequence ID" value="CAG0920013.1"/>
    <property type="molecule type" value="Genomic_DNA"/>
</dbReference>
<proteinExistence type="predicted"/>
<keyword evidence="3" id="KW-1185">Reference proteome</keyword>